<dbReference type="Proteomes" id="UP000001549">
    <property type="component" value="Chromosome"/>
</dbReference>
<feature type="compositionally biased region" description="Basic and acidic residues" evidence="1">
    <location>
        <begin position="58"/>
        <end position="68"/>
    </location>
</feature>
<dbReference type="AlphaFoldDB" id="F8AXU8"/>
<evidence type="ECO:0000256" key="1">
    <source>
        <dbReference type="SAM" id="MobiDB-lite"/>
    </source>
</evidence>
<reference evidence="2 3" key="1">
    <citation type="submission" date="2011-05" db="EMBL/GenBank/DDBJ databases">
        <title>Complete sequence of chromosome of Frankia symbiont of Datisca glomerata.</title>
        <authorList>
            <consortium name="US DOE Joint Genome Institute"/>
            <person name="Lucas S."/>
            <person name="Han J."/>
            <person name="Lapidus A."/>
            <person name="Cheng J.-F."/>
            <person name="Goodwin L."/>
            <person name="Pitluck S."/>
            <person name="Peters L."/>
            <person name="Mikhailova N."/>
            <person name="Chertkov O."/>
            <person name="Teshima H."/>
            <person name="Han C."/>
            <person name="Tapia R."/>
            <person name="Land M."/>
            <person name="Hauser L."/>
            <person name="Kyrpides N."/>
            <person name="Ivanova N."/>
            <person name="Pagani I."/>
            <person name="Berry A."/>
            <person name="Pawlowski K."/>
            <person name="Persson T."/>
            <person name="Vanden Heuvel B."/>
            <person name="Benson D."/>
            <person name="Woyke T."/>
        </authorList>
    </citation>
    <scope>NUCLEOTIDE SEQUENCE [LARGE SCALE GENOMIC DNA]</scope>
    <source>
        <strain evidence="3">4085684</strain>
    </source>
</reference>
<name>F8AXU8_9ACTN</name>
<dbReference type="KEGG" id="fsy:FsymDg_4255"/>
<gene>
    <name evidence="2" type="ordered locus">FsymDg_4255</name>
</gene>
<organism evidence="2 3">
    <name type="scientific">Candidatus Protofrankia datiscae</name>
    <dbReference type="NCBI Taxonomy" id="2716812"/>
    <lineage>
        <taxon>Bacteria</taxon>
        <taxon>Bacillati</taxon>
        <taxon>Actinomycetota</taxon>
        <taxon>Actinomycetes</taxon>
        <taxon>Frankiales</taxon>
        <taxon>Frankiaceae</taxon>
        <taxon>Protofrankia</taxon>
    </lineage>
</organism>
<proteinExistence type="predicted"/>
<dbReference type="EMBL" id="CP002801">
    <property type="protein sequence ID" value="AEH11516.1"/>
    <property type="molecule type" value="Genomic_DNA"/>
</dbReference>
<keyword evidence="3" id="KW-1185">Reference proteome</keyword>
<dbReference type="STRING" id="656024.FsymDg_4255"/>
<protein>
    <submittedName>
        <fullName evidence="2">Uncharacterized protein</fullName>
    </submittedName>
</protein>
<evidence type="ECO:0000313" key="3">
    <source>
        <dbReference type="Proteomes" id="UP000001549"/>
    </source>
</evidence>
<feature type="region of interest" description="Disordered" evidence="1">
    <location>
        <begin position="14"/>
        <end position="86"/>
    </location>
</feature>
<dbReference type="HOGENOM" id="CLU_2493352_0_0_11"/>
<accession>F8AXU8</accession>
<sequence length="86" mass="9298">MRSTLGNTRMIVNQIGGEHSGERCRNTVGTPSRIPVAAGSTTTRPPPGRRPARQATETGRRQEHERARATIGELAAAPRAVTENLR</sequence>
<evidence type="ECO:0000313" key="2">
    <source>
        <dbReference type="EMBL" id="AEH11516.1"/>
    </source>
</evidence>